<evidence type="ECO:0000313" key="1">
    <source>
        <dbReference type="EMBL" id="KMQ87450.1"/>
    </source>
</evidence>
<evidence type="ECO:0000313" key="2">
    <source>
        <dbReference type="Proteomes" id="UP000036403"/>
    </source>
</evidence>
<dbReference type="AlphaFoldDB" id="A0A0J7N437"/>
<dbReference type="PaxDb" id="67767-A0A0J7N437"/>
<name>A0A0J7N437_LASNI</name>
<dbReference type="EMBL" id="LBMM01010451">
    <property type="protein sequence ID" value="KMQ87450.1"/>
    <property type="molecule type" value="Genomic_DNA"/>
</dbReference>
<keyword evidence="2" id="KW-1185">Reference proteome</keyword>
<gene>
    <name evidence="1" type="ORF">RF55_13269</name>
</gene>
<feature type="non-terminal residue" evidence="1">
    <location>
        <position position="81"/>
    </location>
</feature>
<organism evidence="1 2">
    <name type="scientific">Lasius niger</name>
    <name type="common">Black garden ant</name>
    <dbReference type="NCBI Taxonomy" id="67767"/>
    <lineage>
        <taxon>Eukaryota</taxon>
        <taxon>Metazoa</taxon>
        <taxon>Ecdysozoa</taxon>
        <taxon>Arthropoda</taxon>
        <taxon>Hexapoda</taxon>
        <taxon>Insecta</taxon>
        <taxon>Pterygota</taxon>
        <taxon>Neoptera</taxon>
        <taxon>Endopterygota</taxon>
        <taxon>Hymenoptera</taxon>
        <taxon>Apocrita</taxon>
        <taxon>Aculeata</taxon>
        <taxon>Formicoidea</taxon>
        <taxon>Formicidae</taxon>
        <taxon>Formicinae</taxon>
        <taxon>Lasius</taxon>
        <taxon>Lasius</taxon>
    </lineage>
</organism>
<dbReference type="Proteomes" id="UP000036403">
    <property type="component" value="Unassembled WGS sequence"/>
</dbReference>
<reference evidence="1 2" key="1">
    <citation type="submission" date="2015-04" db="EMBL/GenBank/DDBJ databases">
        <title>Lasius niger genome sequencing.</title>
        <authorList>
            <person name="Konorov E.A."/>
            <person name="Nikitin M.A."/>
            <person name="Kirill M.V."/>
            <person name="Chang P."/>
        </authorList>
    </citation>
    <scope>NUCLEOTIDE SEQUENCE [LARGE SCALE GENOMIC DNA]</scope>
    <source>
        <tissue evidence="1">Whole</tissue>
    </source>
</reference>
<sequence length="81" mass="9573">MKSITRTLENFKKLEKAKKTRAVVQYRINLLHEQFAKVQDLDVELYTAADETLRTTNAYFKEDHLLKCEGDYHTALDIMHE</sequence>
<comment type="caution">
    <text evidence="1">The sequence shown here is derived from an EMBL/GenBank/DDBJ whole genome shotgun (WGS) entry which is preliminary data.</text>
</comment>
<protein>
    <submittedName>
        <fullName evidence="1">Nadh-ubiquinone oxidoreductase</fullName>
    </submittedName>
</protein>
<proteinExistence type="predicted"/>
<keyword evidence="1" id="KW-0830">Ubiquinone</keyword>
<accession>A0A0J7N437</accession>